<dbReference type="PRINTS" id="PR00288">
    <property type="entry name" value="PUROTHIONIN"/>
</dbReference>
<keyword evidence="1" id="KW-0929">Antimicrobial</keyword>
<feature type="transmembrane region" description="Helical" evidence="5">
    <location>
        <begin position="104"/>
        <end position="121"/>
    </location>
</feature>
<dbReference type="PROSITE" id="PS00940">
    <property type="entry name" value="GAMMA_THIONIN"/>
    <property type="match status" value="1"/>
</dbReference>
<reference evidence="7 8" key="1">
    <citation type="submission" date="2024-01" db="EMBL/GenBank/DDBJ databases">
        <title>The genomes of 5 underutilized Papilionoideae crops provide insights into root nodulation and disease resistanc.</title>
        <authorList>
            <person name="Jiang F."/>
        </authorList>
    </citation>
    <scope>NUCLEOTIDE SEQUENCE [LARGE SCALE GENOMIC DNA]</scope>
    <source>
        <strain evidence="7">LVBAO_FW01</strain>
        <tissue evidence="7">Leaves</tissue>
    </source>
</reference>
<keyword evidence="5" id="KW-0812">Transmembrane</keyword>
<comment type="caution">
    <text evidence="7">The sequence shown here is derived from an EMBL/GenBank/DDBJ whole genome shotgun (WGS) entry which is preliminary data.</text>
</comment>
<keyword evidence="5" id="KW-1133">Transmembrane helix</keyword>
<evidence type="ECO:0000256" key="3">
    <source>
        <dbReference type="ARBA" id="ARBA00022729"/>
    </source>
</evidence>
<evidence type="ECO:0000259" key="6">
    <source>
        <dbReference type="SMART" id="SM00505"/>
    </source>
</evidence>
<name>A0AAN9R4L4_CANGL</name>
<keyword evidence="2" id="KW-0295">Fungicide</keyword>
<dbReference type="EMBL" id="JAYMYQ010000001">
    <property type="protein sequence ID" value="KAK7358746.1"/>
    <property type="molecule type" value="Genomic_DNA"/>
</dbReference>
<dbReference type="SMART" id="SM00505">
    <property type="entry name" value="Knot1"/>
    <property type="match status" value="1"/>
</dbReference>
<dbReference type="Gene3D" id="3.30.30.10">
    <property type="entry name" value="Knottin, scorpion toxin-like"/>
    <property type="match status" value="1"/>
</dbReference>
<gene>
    <name evidence="7" type="ORF">VNO77_00684</name>
</gene>
<evidence type="ECO:0000256" key="2">
    <source>
        <dbReference type="ARBA" id="ARBA00022577"/>
    </source>
</evidence>
<feature type="domain" description="Knottins-like" evidence="6">
    <location>
        <begin position="128"/>
        <end position="173"/>
    </location>
</feature>
<dbReference type="InterPro" id="IPR003614">
    <property type="entry name" value="Knottins"/>
</dbReference>
<dbReference type="GO" id="GO:0050832">
    <property type="term" value="P:defense response to fungus"/>
    <property type="evidence" value="ECO:0007669"/>
    <property type="project" value="UniProtKB-KW"/>
</dbReference>
<sequence>MCIMALRSVMIVLFFYWSYMSCKLIVALLSVLCAHVAELHAKLKFFLQAKVLNKSIPYLVGPFSLKTHVVLDLLSHLRETDAPIWKLRMCHLVLYITAVMERKTLGLLFFLLLVFAADVGVKRAEGRTCLSKSHSFTGPCLRDSNCAHVCRTEGFYGGDCRGLRRRCFCTKFC</sequence>
<dbReference type="GO" id="GO:0031640">
    <property type="term" value="P:killing of cells of another organism"/>
    <property type="evidence" value="ECO:0007669"/>
    <property type="project" value="UniProtKB-KW"/>
</dbReference>
<protein>
    <recommendedName>
        <fullName evidence="6">Knottins-like domain-containing protein</fullName>
    </recommendedName>
</protein>
<keyword evidence="3" id="KW-0732">Signal</keyword>
<dbReference type="PANTHER" id="PTHR33147">
    <property type="entry name" value="DEFENSIN-LIKE PROTEIN 1"/>
    <property type="match status" value="1"/>
</dbReference>
<evidence type="ECO:0000256" key="1">
    <source>
        <dbReference type="ARBA" id="ARBA00022529"/>
    </source>
</evidence>
<dbReference type="PANTHER" id="PTHR33147:SF137">
    <property type="entry name" value="DEFENSIN MTDEF4.7"/>
    <property type="match status" value="1"/>
</dbReference>
<dbReference type="CDD" id="cd00107">
    <property type="entry name" value="Knot1"/>
    <property type="match status" value="1"/>
</dbReference>
<keyword evidence="4" id="KW-1015">Disulfide bond</keyword>
<dbReference type="Pfam" id="PF00304">
    <property type="entry name" value="Gamma-thionin"/>
    <property type="match status" value="1"/>
</dbReference>
<evidence type="ECO:0000256" key="4">
    <source>
        <dbReference type="ARBA" id="ARBA00023157"/>
    </source>
</evidence>
<accession>A0AAN9R4L4</accession>
<proteinExistence type="predicted"/>
<keyword evidence="5" id="KW-0472">Membrane</keyword>
<evidence type="ECO:0000313" key="8">
    <source>
        <dbReference type="Proteomes" id="UP001367508"/>
    </source>
</evidence>
<evidence type="ECO:0000256" key="5">
    <source>
        <dbReference type="SAM" id="Phobius"/>
    </source>
</evidence>
<dbReference type="SUPFAM" id="SSF57095">
    <property type="entry name" value="Scorpion toxin-like"/>
    <property type="match status" value="1"/>
</dbReference>
<keyword evidence="8" id="KW-1185">Reference proteome</keyword>
<organism evidence="7 8">
    <name type="scientific">Canavalia gladiata</name>
    <name type="common">Sword bean</name>
    <name type="synonym">Dolichos gladiatus</name>
    <dbReference type="NCBI Taxonomy" id="3824"/>
    <lineage>
        <taxon>Eukaryota</taxon>
        <taxon>Viridiplantae</taxon>
        <taxon>Streptophyta</taxon>
        <taxon>Embryophyta</taxon>
        <taxon>Tracheophyta</taxon>
        <taxon>Spermatophyta</taxon>
        <taxon>Magnoliopsida</taxon>
        <taxon>eudicotyledons</taxon>
        <taxon>Gunneridae</taxon>
        <taxon>Pentapetalae</taxon>
        <taxon>rosids</taxon>
        <taxon>fabids</taxon>
        <taxon>Fabales</taxon>
        <taxon>Fabaceae</taxon>
        <taxon>Papilionoideae</taxon>
        <taxon>50 kb inversion clade</taxon>
        <taxon>NPAAA clade</taxon>
        <taxon>indigoferoid/millettioid clade</taxon>
        <taxon>Phaseoleae</taxon>
        <taxon>Canavalia</taxon>
    </lineage>
</organism>
<dbReference type="AlphaFoldDB" id="A0AAN9R4L4"/>
<evidence type="ECO:0000313" key="7">
    <source>
        <dbReference type="EMBL" id="KAK7358746.1"/>
    </source>
</evidence>
<dbReference type="InterPro" id="IPR036574">
    <property type="entry name" value="Scorpion_toxin-like_sf"/>
</dbReference>
<dbReference type="Proteomes" id="UP001367508">
    <property type="component" value="Unassembled WGS sequence"/>
</dbReference>
<dbReference type="InterPro" id="IPR008176">
    <property type="entry name" value="Defensin_plant"/>
</dbReference>